<feature type="compositionally biased region" description="Basic residues" evidence="1">
    <location>
        <begin position="14"/>
        <end position="23"/>
    </location>
</feature>
<feature type="region of interest" description="Disordered" evidence="1">
    <location>
        <begin position="1"/>
        <end position="49"/>
    </location>
</feature>
<dbReference type="AlphaFoldDB" id="A0A482WWZ9"/>
<organism evidence="2 3">
    <name type="scientific">Laodelphax striatellus</name>
    <name type="common">Small brown planthopper</name>
    <name type="synonym">Delphax striatella</name>
    <dbReference type="NCBI Taxonomy" id="195883"/>
    <lineage>
        <taxon>Eukaryota</taxon>
        <taxon>Metazoa</taxon>
        <taxon>Ecdysozoa</taxon>
        <taxon>Arthropoda</taxon>
        <taxon>Hexapoda</taxon>
        <taxon>Insecta</taxon>
        <taxon>Pterygota</taxon>
        <taxon>Neoptera</taxon>
        <taxon>Paraneoptera</taxon>
        <taxon>Hemiptera</taxon>
        <taxon>Auchenorrhyncha</taxon>
        <taxon>Fulgoroidea</taxon>
        <taxon>Delphacidae</taxon>
        <taxon>Criomorphinae</taxon>
        <taxon>Laodelphax</taxon>
    </lineage>
</organism>
<gene>
    <name evidence="2" type="ORF">LSTR_LSTR007184</name>
</gene>
<feature type="compositionally biased region" description="Polar residues" evidence="1">
    <location>
        <begin position="25"/>
        <end position="39"/>
    </location>
</feature>
<name>A0A482WWZ9_LAOST</name>
<evidence type="ECO:0000313" key="3">
    <source>
        <dbReference type="Proteomes" id="UP000291343"/>
    </source>
</evidence>
<dbReference type="Proteomes" id="UP000291343">
    <property type="component" value="Unassembled WGS sequence"/>
</dbReference>
<keyword evidence="3" id="KW-1185">Reference proteome</keyword>
<evidence type="ECO:0000256" key="1">
    <source>
        <dbReference type="SAM" id="MobiDB-lite"/>
    </source>
</evidence>
<dbReference type="InParanoid" id="A0A482WWZ9"/>
<protein>
    <submittedName>
        <fullName evidence="2">Uncharacterized protein</fullName>
    </submittedName>
</protein>
<accession>A0A482WWZ9</accession>
<dbReference type="EMBL" id="QKKF02023298">
    <property type="protein sequence ID" value="RZF37822.1"/>
    <property type="molecule type" value="Genomic_DNA"/>
</dbReference>
<reference evidence="2 3" key="1">
    <citation type="journal article" date="2017" name="Gigascience">
        <title>Genome sequence of the small brown planthopper, Laodelphax striatellus.</title>
        <authorList>
            <person name="Zhu J."/>
            <person name="Jiang F."/>
            <person name="Wang X."/>
            <person name="Yang P."/>
            <person name="Bao Y."/>
            <person name="Zhao W."/>
            <person name="Wang W."/>
            <person name="Lu H."/>
            <person name="Wang Q."/>
            <person name="Cui N."/>
            <person name="Li J."/>
            <person name="Chen X."/>
            <person name="Luo L."/>
            <person name="Yu J."/>
            <person name="Kang L."/>
            <person name="Cui F."/>
        </authorList>
    </citation>
    <scope>NUCLEOTIDE SEQUENCE [LARGE SCALE GENOMIC DNA]</scope>
    <source>
        <strain evidence="2">Lst14</strain>
    </source>
</reference>
<evidence type="ECO:0000313" key="2">
    <source>
        <dbReference type="EMBL" id="RZF37822.1"/>
    </source>
</evidence>
<sequence length="112" mass="12258">MSRANLKAATQPRSRNKTLRRAQTRAYNELSTERTSTPTSHPPTDIHSSSLILLSTPSPLSQPPFLSLISARMAANPRSHSATNSRRSAAENYLEPAASKSENYFSVFDAAL</sequence>
<comment type="caution">
    <text evidence="2">The sequence shown here is derived from an EMBL/GenBank/DDBJ whole genome shotgun (WGS) entry which is preliminary data.</text>
</comment>
<proteinExistence type="predicted"/>